<dbReference type="Proteomes" id="UP000216624">
    <property type="component" value="Unassembled WGS sequence"/>
</dbReference>
<comment type="caution">
    <text evidence="1">The sequence shown here is derived from an EMBL/GenBank/DDBJ whole genome shotgun (WGS) entry which is preliminary data.</text>
</comment>
<keyword evidence="2" id="KW-1185">Reference proteome</keyword>
<dbReference type="HOGENOM" id="CLU_1983637_0_0_1"/>
<sequence>MPGHHHPQPSTGACGEKWHNWDPEGRQVKDRNIHLNRIPHMNDKEMWWQFPLAPAETTTILIVQGKTFDGVVLVTGPPLPHHGAVYTPLSGARSLELCRIMKFNVEDWKVSVLAVEEYRRLNQEGF</sequence>
<feature type="non-terminal residue" evidence="1">
    <location>
        <position position="1"/>
    </location>
</feature>
<evidence type="ECO:0000313" key="1">
    <source>
        <dbReference type="EMBL" id="OZF97747.1"/>
    </source>
</evidence>
<reference evidence="1" key="1">
    <citation type="submission" date="2017-08" db="EMBL/GenBank/DDBJ databases">
        <authorList>
            <person name="de Groot N.N."/>
        </authorList>
    </citation>
    <scope>NUCLEOTIDE SEQUENCE [LARGE SCALE GENOMIC DNA]</scope>
    <source>
        <strain evidence="1">PX439</strain>
    </source>
</reference>
<protein>
    <submittedName>
        <fullName evidence="1">Uncharacterized protein</fullName>
    </submittedName>
</protein>
<organism evidence="1 2">
    <name type="scientific">Caenorhabditis remanei</name>
    <name type="common">Caenorhabditis vulgaris</name>
    <dbReference type="NCBI Taxonomy" id="31234"/>
    <lineage>
        <taxon>Eukaryota</taxon>
        <taxon>Metazoa</taxon>
        <taxon>Ecdysozoa</taxon>
        <taxon>Nematoda</taxon>
        <taxon>Chromadorea</taxon>
        <taxon>Rhabditida</taxon>
        <taxon>Rhabditina</taxon>
        <taxon>Rhabditomorpha</taxon>
        <taxon>Rhabditoidea</taxon>
        <taxon>Rhabditidae</taxon>
        <taxon>Peloderinae</taxon>
        <taxon>Caenorhabditis</taxon>
    </lineage>
</organism>
<dbReference type="EMBL" id="NMWX01000006">
    <property type="protein sequence ID" value="OZF97747.1"/>
    <property type="molecule type" value="Genomic_DNA"/>
</dbReference>
<accession>A0A261AIX2</accession>
<proteinExistence type="predicted"/>
<name>A0A261AIX2_CAERE</name>
<dbReference type="OrthoDB" id="8058391at2759"/>
<gene>
    <name evidence="1" type="ORF">FL82_03305</name>
</gene>
<evidence type="ECO:0000313" key="2">
    <source>
        <dbReference type="Proteomes" id="UP000216624"/>
    </source>
</evidence>